<evidence type="ECO:0000256" key="3">
    <source>
        <dbReference type="ARBA" id="ARBA00009850"/>
    </source>
</evidence>
<dbReference type="Proteomes" id="UP000323161">
    <property type="component" value="Unassembled WGS sequence"/>
</dbReference>
<dbReference type="SUPFAM" id="SSF49472">
    <property type="entry name" value="Transthyretin (synonym: prealbumin)"/>
    <property type="match status" value="1"/>
</dbReference>
<dbReference type="Gene3D" id="2.60.40.180">
    <property type="entry name" value="Transthyretin/hydroxyisourate hydrolase domain"/>
    <property type="match status" value="1"/>
</dbReference>
<sequence>MTSKSPVTTHILDLGSGTPAAGVAVALYRVDDQQETCIARGTTDSDGRIMNWFDDAVEAGHYRIRFATGDWYQAAGLETFFPEVCLDFRITDPGSHYHVPLLLNQWGFSTYRGS</sequence>
<evidence type="ECO:0000256" key="8">
    <source>
        <dbReference type="ARBA" id="ARBA00022801"/>
    </source>
</evidence>
<keyword evidence="7 10" id="KW-0659">Purine metabolism</keyword>
<name>A0A5B0VK13_9GAMM</name>
<feature type="binding site" evidence="9">
    <location>
        <position position="48"/>
    </location>
    <ligand>
        <name>substrate</name>
    </ligand>
</feature>
<dbReference type="AlphaFoldDB" id="A0A5B0VK13"/>
<comment type="catalytic activity">
    <reaction evidence="1 10">
        <text>5-hydroxyisourate + H2O = 5-hydroxy-2-oxo-4-ureido-2,5-dihydro-1H-imidazole-5-carboxylate + H(+)</text>
        <dbReference type="Rhea" id="RHEA:23736"/>
        <dbReference type="ChEBI" id="CHEBI:15377"/>
        <dbReference type="ChEBI" id="CHEBI:15378"/>
        <dbReference type="ChEBI" id="CHEBI:18072"/>
        <dbReference type="ChEBI" id="CHEBI:58639"/>
        <dbReference type="EC" id="3.5.2.17"/>
    </reaction>
</comment>
<dbReference type="NCBIfam" id="TIGR02962">
    <property type="entry name" value="hdxy_isourate"/>
    <property type="match status" value="1"/>
</dbReference>
<dbReference type="PRINTS" id="PR00189">
    <property type="entry name" value="TRNSTHYRETIN"/>
</dbReference>
<dbReference type="CDD" id="cd05822">
    <property type="entry name" value="TLP_HIUase"/>
    <property type="match status" value="1"/>
</dbReference>
<dbReference type="EC" id="3.5.2.17" evidence="5 10"/>
<feature type="binding site" evidence="9">
    <location>
        <position position="111"/>
    </location>
    <ligand>
        <name>substrate</name>
    </ligand>
</feature>
<dbReference type="EMBL" id="VTUU01000003">
    <property type="protein sequence ID" value="KAA1174465.1"/>
    <property type="molecule type" value="Genomic_DNA"/>
</dbReference>
<evidence type="ECO:0000256" key="6">
    <source>
        <dbReference type="ARBA" id="ARBA00017539"/>
    </source>
</evidence>
<feature type="binding site" evidence="9">
    <location>
        <position position="10"/>
    </location>
    <ligand>
        <name>substrate</name>
    </ligand>
</feature>
<reference evidence="12 13" key="1">
    <citation type="submission" date="2019-08" db="EMBL/GenBank/DDBJ databases">
        <title>Marinobacter ZYF650 sp. nov., a marine bacterium isolated from seawater of the Mariana trench.</title>
        <authorList>
            <person name="Ahmad W."/>
        </authorList>
    </citation>
    <scope>NUCLEOTIDE SEQUENCE [LARGE SCALE GENOMIC DNA]</scope>
    <source>
        <strain evidence="12 13">ZYF650</strain>
    </source>
</reference>
<accession>A0A5B0VK13</accession>
<dbReference type="InterPro" id="IPR036817">
    <property type="entry name" value="Transthyretin/HIU_hydrolase_sf"/>
</dbReference>
<proteinExistence type="inferred from homology"/>
<organism evidence="12 13">
    <name type="scientific">Marinobacter salinexigens</name>
    <dbReference type="NCBI Taxonomy" id="2919747"/>
    <lineage>
        <taxon>Bacteria</taxon>
        <taxon>Pseudomonadati</taxon>
        <taxon>Pseudomonadota</taxon>
        <taxon>Gammaproteobacteria</taxon>
        <taxon>Pseudomonadales</taxon>
        <taxon>Marinobacteraceae</taxon>
        <taxon>Marinobacter</taxon>
    </lineage>
</organism>
<dbReference type="InterPro" id="IPR023416">
    <property type="entry name" value="Transthyretin/HIU_hydrolase_d"/>
</dbReference>
<gene>
    <name evidence="12" type="primary">uraH</name>
    <name evidence="12" type="ORF">FWJ25_09580</name>
</gene>
<keyword evidence="8 10" id="KW-0378">Hydrolase</keyword>
<comment type="caution">
    <text evidence="12">The sequence shown here is derived from an EMBL/GenBank/DDBJ whole genome shotgun (WGS) entry which is preliminary data.</text>
</comment>
<keyword evidence="13" id="KW-1185">Reference proteome</keyword>
<dbReference type="PANTHER" id="PTHR10395:SF7">
    <property type="entry name" value="5-HYDROXYISOURATE HYDROLASE"/>
    <property type="match status" value="1"/>
</dbReference>
<evidence type="ECO:0000259" key="11">
    <source>
        <dbReference type="Pfam" id="PF00576"/>
    </source>
</evidence>
<comment type="function">
    <text evidence="2">Catalyzes the hydrolysis of 5-hydroxyisourate (HIU) to 2-oxo-4-hydroxy-4-carboxy-5-ureidoimidazoline (OHCU).</text>
</comment>
<evidence type="ECO:0000256" key="1">
    <source>
        <dbReference type="ARBA" id="ARBA00001043"/>
    </source>
</evidence>
<dbReference type="Pfam" id="PF00576">
    <property type="entry name" value="Transthyretin"/>
    <property type="match status" value="1"/>
</dbReference>
<protein>
    <recommendedName>
        <fullName evidence="6 10">5-hydroxyisourate hydrolase</fullName>
        <shortName evidence="10">HIU hydrolase</shortName>
        <shortName evidence="10">HIUHase</shortName>
        <ecNumber evidence="5 10">3.5.2.17</ecNumber>
    </recommendedName>
</protein>
<dbReference type="InterPro" id="IPR023418">
    <property type="entry name" value="Thyroxine_BS"/>
</dbReference>
<evidence type="ECO:0000313" key="12">
    <source>
        <dbReference type="EMBL" id="KAA1174465.1"/>
    </source>
</evidence>
<evidence type="ECO:0000256" key="4">
    <source>
        <dbReference type="ARBA" id="ARBA00011881"/>
    </source>
</evidence>
<dbReference type="InterPro" id="IPR000895">
    <property type="entry name" value="Transthyretin/HIU_hydrolase"/>
</dbReference>
<evidence type="ECO:0000256" key="7">
    <source>
        <dbReference type="ARBA" id="ARBA00022631"/>
    </source>
</evidence>
<evidence type="ECO:0000256" key="2">
    <source>
        <dbReference type="ARBA" id="ARBA00002704"/>
    </source>
</evidence>
<dbReference type="RefSeq" id="WP_149600029.1">
    <property type="nucleotide sequence ID" value="NZ_VTUU01000003.1"/>
</dbReference>
<evidence type="ECO:0000256" key="10">
    <source>
        <dbReference type="RuleBase" id="RU361270"/>
    </source>
</evidence>
<comment type="similarity">
    <text evidence="3 10">Belongs to the transthyretin family. 5-hydroxyisourate hydrolase subfamily.</text>
</comment>
<dbReference type="PROSITE" id="PS00768">
    <property type="entry name" value="TRANSTHYRETIN_1"/>
    <property type="match status" value="1"/>
</dbReference>
<dbReference type="PANTHER" id="PTHR10395">
    <property type="entry name" value="URICASE AND TRANSTHYRETIN-RELATED"/>
    <property type="match status" value="1"/>
</dbReference>
<evidence type="ECO:0000256" key="9">
    <source>
        <dbReference type="PIRSR" id="PIRSR600895-51"/>
    </source>
</evidence>
<dbReference type="GO" id="GO:0033971">
    <property type="term" value="F:hydroxyisourate hydrolase activity"/>
    <property type="evidence" value="ECO:0007669"/>
    <property type="project" value="UniProtKB-EC"/>
</dbReference>
<feature type="domain" description="Transthyretin/hydroxyisourate hydrolase" evidence="11">
    <location>
        <begin position="7"/>
        <end position="113"/>
    </location>
</feature>
<evidence type="ECO:0000256" key="5">
    <source>
        <dbReference type="ARBA" id="ARBA00012609"/>
    </source>
</evidence>
<evidence type="ECO:0000313" key="13">
    <source>
        <dbReference type="Proteomes" id="UP000323161"/>
    </source>
</evidence>
<dbReference type="GO" id="GO:0006144">
    <property type="term" value="P:purine nucleobase metabolic process"/>
    <property type="evidence" value="ECO:0007669"/>
    <property type="project" value="UniProtKB-KW"/>
</dbReference>
<dbReference type="InterPro" id="IPR014306">
    <property type="entry name" value="Hydroxyisourate_hydrolase"/>
</dbReference>
<comment type="subunit">
    <text evidence="4 10">Homotetramer.</text>
</comment>